<dbReference type="InterPro" id="IPR001650">
    <property type="entry name" value="Helicase_C-like"/>
</dbReference>
<dbReference type="GO" id="GO:0000724">
    <property type="term" value="P:double-strand break repair via homologous recombination"/>
    <property type="evidence" value="ECO:0007669"/>
    <property type="project" value="TreeGrafter"/>
</dbReference>
<dbReference type="SMART" id="SM00487">
    <property type="entry name" value="DEXDc"/>
    <property type="match status" value="1"/>
</dbReference>
<evidence type="ECO:0000256" key="7">
    <source>
        <dbReference type="ARBA" id="ARBA00022840"/>
    </source>
</evidence>
<feature type="region of interest" description="Disordered" evidence="13">
    <location>
        <begin position="772"/>
        <end position="807"/>
    </location>
</feature>
<evidence type="ECO:0000259" key="15">
    <source>
        <dbReference type="PROSITE" id="PS51192"/>
    </source>
</evidence>
<feature type="compositionally biased region" description="Polar residues" evidence="13">
    <location>
        <begin position="1611"/>
        <end position="1628"/>
    </location>
</feature>
<dbReference type="InterPro" id="IPR036388">
    <property type="entry name" value="WH-like_DNA-bd_sf"/>
</dbReference>
<dbReference type="SUPFAM" id="SSF52540">
    <property type="entry name" value="P-loop containing nucleoside triphosphate hydrolases"/>
    <property type="match status" value="1"/>
</dbReference>
<dbReference type="InterPro" id="IPR002464">
    <property type="entry name" value="DNA/RNA_helicase_DEAH_CS"/>
</dbReference>
<dbReference type="FunFam" id="3.40.50.300:FF:001975">
    <property type="entry name" value="ATP-dependent DNA helicase"/>
    <property type="match status" value="1"/>
</dbReference>
<evidence type="ECO:0000256" key="2">
    <source>
        <dbReference type="ARBA" id="ARBA00004123"/>
    </source>
</evidence>
<dbReference type="EC" id="5.6.2.4" evidence="12"/>
<dbReference type="GO" id="GO:0016787">
    <property type="term" value="F:hydrolase activity"/>
    <property type="evidence" value="ECO:0007669"/>
    <property type="project" value="UniProtKB-KW"/>
</dbReference>
<dbReference type="PANTHER" id="PTHR13710:SF153">
    <property type="entry name" value="RECQ-LIKE DNA HELICASE BLM"/>
    <property type="match status" value="1"/>
</dbReference>
<dbReference type="PROSITE" id="PS51192">
    <property type="entry name" value="HELICASE_ATP_BIND_1"/>
    <property type="match status" value="1"/>
</dbReference>
<feature type="compositionally biased region" description="Basic and acidic residues" evidence="13">
    <location>
        <begin position="85"/>
        <end position="98"/>
    </location>
</feature>
<feature type="compositionally biased region" description="Polar residues" evidence="13">
    <location>
        <begin position="149"/>
        <end position="179"/>
    </location>
</feature>
<comment type="cofactor">
    <cofactor evidence="1">
        <name>Zn(2+)</name>
        <dbReference type="ChEBI" id="CHEBI:29105"/>
    </cofactor>
</comment>
<comment type="subcellular location">
    <subcellularLocation>
        <location evidence="2">Nucleus</location>
    </subcellularLocation>
</comment>
<dbReference type="HOGENOM" id="CLU_001103_16_0_1"/>
<feature type="compositionally biased region" description="Basic and acidic residues" evidence="13">
    <location>
        <begin position="283"/>
        <end position="295"/>
    </location>
</feature>
<feature type="region of interest" description="Disordered" evidence="13">
    <location>
        <begin position="306"/>
        <end position="428"/>
    </location>
</feature>
<reference evidence="18" key="2">
    <citation type="submission" date="2015-01" db="EMBL/GenBank/DDBJ databases">
        <title>Evolutionary Origins and Diversification of the Mycorrhizal Mutualists.</title>
        <authorList>
            <consortium name="DOE Joint Genome Institute"/>
            <consortium name="Mycorrhizal Genomics Consortium"/>
            <person name="Kohler A."/>
            <person name="Kuo A."/>
            <person name="Nagy L.G."/>
            <person name="Floudas D."/>
            <person name="Copeland A."/>
            <person name="Barry K.W."/>
            <person name="Cichocki N."/>
            <person name="Veneault-Fourrey C."/>
            <person name="LaButti K."/>
            <person name="Lindquist E.A."/>
            <person name="Lipzen A."/>
            <person name="Lundell T."/>
            <person name="Morin E."/>
            <person name="Murat C."/>
            <person name="Riley R."/>
            <person name="Ohm R."/>
            <person name="Sun H."/>
            <person name="Tunlid A."/>
            <person name="Henrissat B."/>
            <person name="Grigoriev I.V."/>
            <person name="Hibbett D.S."/>
            <person name="Martin F."/>
        </authorList>
    </citation>
    <scope>NUCLEOTIDE SEQUENCE [LARGE SCALE GENOMIC DNA]</scope>
    <source>
        <strain evidence="18">Zn</strain>
    </source>
</reference>
<comment type="catalytic activity">
    <reaction evidence="11">
        <text>Couples ATP hydrolysis with the unwinding of duplex DNA by translocating in the 3'-5' direction.</text>
        <dbReference type="EC" id="5.6.2.4"/>
    </reaction>
</comment>
<evidence type="ECO:0000313" key="17">
    <source>
        <dbReference type="EMBL" id="KIN04190.1"/>
    </source>
</evidence>
<name>A0A0C3HMF0_OIDMZ</name>
<keyword evidence="9" id="KW-0413">Isomerase</keyword>
<dbReference type="GO" id="GO:0005694">
    <property type="term" value="C:chromosome"/>
    <property type="evidence" value="ECO:0007669"/>
    <property type="project" value="TreeGrafter"/>
</dbReference>
<evidence type="ECO:0000256" key="13">
    <source>
        <dbReference type="SAM" id="MobiDB-lite"/>
    </source>
</evidence>
<evidence type="ECO:0000259" key="14">
    <source>
        <dbReference type="PROSITE" id="PS50967"/>
    </source>
</evidence>
<feature type="region of interest" description="Disordered" evidence="13">
    <location>
        <begin position="633"/>
        <end position="680"/>
    </location>
</feature>
<keyword evidence="10" id="KW-0539">Nucleus</keyword>
<evidence type="ECO:0000256" key="3">
    <source>
        <dbReference type="ARBA" id="ARBA00005446"/>
    </source>
</evidence>
<evidence type="ECO:0000256" key="11">
    <source>
        <dbReference type="ARBA" id="ARBA00034617"/>
    </source>
</evidence>
<feature type="compositionally biased region" description="Gly residues" evidence="13">
    <location>
        <begin position="1693"/>
        <end position="1703"/>
    </location>
</feature>
<dbReference type="InterPro" id="IPR044876">
    <property type="entry name" value="HRDC_dom_sf"/>
</dbReference>
<feature type="compositionally biased region" description="Basic residues" evidence="13">
    <location>
        <begin position="1601"/>
        <end position="1610"/>
    </location>
</feature>
<dbReference type="Pfam" id="PF09382">
    <property type="entry name" value="RQC"/>
    <property type="match status" value="1"/>
</dbReference>
<feature type="compositionally biased region" description="Polar residues" evidence="13">
    <location>
        <begin position="633"/>
        <end position="642"/>
    </location>
</feature>
<dbReference type="PROSITE" id="PS50967">
    <property type="entry name" value="HRDC"/>
    <property type="match status" value="1"/>
</dbReference>
<dbReference type="GO" id="GO:0003677">
    <property type="term" value="F:DNA binding"/>
    <property type="evidence" value="ECO:0007669"/>
    <property type="project" value="UniProtKB-KW"/>
</dbReference>
<dbReference type="CDD" id="cd18794">
    <property type="entry name" value="SF2_C_RecQ"/>
    <property type="match status" value="1"/>
</dbReference>
<feature type="compositionally biased region" description="Polar residues" evidence="13">
    <location>
        <begin position="410"/>
        <end position="428"/>
    </location>
</feature>
<feature type="region of interest" description="Disordered" evidence="13">
    <location>
        <begin position="74"/>
        <end position="103"/>
    </location>
</feature>
<keyword evidence="6" id="KW-0347">Helicase</keyword>
<dbReference type="SMART" id="SM00956">
    <property type="entry name" value="RQC"/>
    <property type="match status" value="1"/>
</dbReference>
<evidence type="ECO:0000256" key="10">
    <source>
        <dbReference type="ARBA" id="ARBA00023242"/>
    </source>
</evidence>
<dbReference type="CDD" id="cd17920">
    <property type="entry name" value="DEXHc_RecQ"/>
    <property type="match status" value="1"/>
</dbReference>
<dbReference type="Pfam" id="PF16124">
    <property type="entry name" value="RecQ_Zn_bind"/>
    <property type="match status" value="1"/>
</dbReference>
<dbReference type="InterPro" id="IPR004589">
    <property type="entry name" value="DNA_helicase_ATP-dep_RecQ"/>
</dbReference>
<feature type="compositionally biased region" description="Low complexity" evidence="13">
    <location>
        <begin position="1372"/>
        <end position="1382"/>
    </location>
</feature>
<dbReference type="GO" id="GO:0006260">
    <property type="term" value="P:DNA replication"/>
    <property type="evidence" value="ECO:0007669"/>
    <property type="project" value="InterPro"/>
</dbReference>
<dbReference type="InterPro" id="IPR036390">
    <property type="entry name" value="WH_DNA-bd_sf"/>
</dbReference>
<feature type="domain" description="Helicase ATP-binding" evidence="15">
    <location>
        <begin position="852"/>
        <end position="1033"/>
    </location>
</feature>
<reference evidence="17 18" key="1">
    <citation type="submission" date="2014-04" db="EMBL/GenBank/DDBJ databases">
        <authorList>
            <consortium name="DOE Joint Genome Institute"/>
            <person name="Kuo A."/>
            <person name="Martino E."/>
            <person name="Perotto S."/>
            <person name="Kohler A."/>
            <person name="Nagy L.G."/>
            <person name="Floudas D."/>
            <person name="Copeland A."/>
            <person name="Barry K.W."/>
            <person name="Cichocki N."/>
            <person name="Veneault-Fourrey C."/>
            <person name="LaButti K."/>
            <person name="Lindquist E.A."/>
            <person name="Lipzen A."/>
            <person name="Lundell T."/>
            <person name="Morin E."/>
            <person name="Murat C."/>
            <person name="Sun H."/>
            <person name="Tunlid A."/>
            <person name="Henrissat B."/>
            <person name="Grigoriev I.V."/>
            <person name="Hibbett D.S."/>
            <person name="Martin F."/>
            <person name="Nordberg H.P."/>
            <person name="Cantor M.N."/>
            <person name="Hua S.X."/>
        </authorList>
    </citation>
    <scope>NUCLEOTIDE SEQUENCE [LARGE SCALE GENOMIC DNA]</scope>
    <source>
        <strain evidence="17 18">Zn</strain>
    </source>
</reference>
<feature type="compositionally biased region" description="Polar residues" evidence="13">
    <location>
        <begin position="650"/>
        <end position="660"/>
    </location>
</feature>
<feature type="region of interest" description="Disordered" evidence="13">
    <location>
        <begin position="1590"/>
        <end position="1703"/>
    </location>
</feature>
<comment type="similarity">
    <text evidence="3">Belongs to the helicase family. RecQ subfamily.</text>
</comment>
<dbReference type="STRING" id="913774.A0A0C3HMF0"/>
<dbReference type="GO" id="GO:0005634">
    <property type="term" value="C:nucleus"/>
    <property type="evidence" value="ECO:0007669"/>
    <property type="project" value="UniProtKB-SubCell"/>
</dbReference>
<feature type="compositionally biased region" description="Polar residues" evidence="13">
    <location>
        <begin position="338"/>
        <end position="349"/>
    </location>
</feature>
<dbReference type="Gene3D" id="1.10.10.10">
    <property type="entry name" value="Winged helix-like DNA-binding domain superfamily/Winged helix DNA-binding domain"/>
    <property type="match status" value="1"/>
</dbReference>
<feature type="compositionally biased region" description="Basic residues" evidence="13">
    <location>
        <begin position="250"/>
        <end position="259"/>
    </location>
</feature>
<evidence type="ECO:0000259" key="16">
    <source>
        <dbReference type="PROSITE" id="PS51194"/>
    </source>
</evidence>
<dbReference type="SMART" id="SM00490">
    <property type="entry name" value="HELICc"/>
    <property type="match status" value="1"/>
</dbReference>
<dbReference type="InterPro" id="IPR032284">
    <property type="entry name" value="RecQ_Zn-bd"/>
</dbReference>
<feature type="compositionally biased region" description="Low complexity" evidence="13">
    <location>
        <begin position="212"/>
        <end position="227"/>
    </location>
</feature>
<dbReference type="FunFam" id="3.40.50.300:FF:000537">
    <property type="entry name" value="Bloom syndrome RecQ-like helicase"/>
    <property type="match status" value="1"/>
</dbReference>
<dbReference type="InterPro" id="IPR011545">
    <property type="entry name" value="DEAD/DEAH_box_helicase_dom"/>
</dbReference>
<proteinExistence type="inferred from homology"/>
<dbReference type="PROSITE" id="PS00690">
    <property type="entry name" value="DEAH_ATP_HELICASE"/>
    <property type="match status" value="1"/>
</dbReference>
<dbReference type="GO" id="GO:0043138">
    <property type="term" value="F:3'-5' DNA helicase activity"/>
    <property type="evidence" value="ECO:0007669"/>
    <property type="project" value="UniProtKB-EC"/>
</dbReference>
<dbReference type="InterPro" id="IPR027417">
    <property type="entry name" value="P-loop_NTPase"/>
</dbReference>
<dbReference type="Gene3D" id="1.10.150.80">
    <property type="entry name" value="HRDC domain"/>
    <property type="match status" value="1"/>
</dbReference>
<feature type="region of interest" description="Disordered" evidence="13">
    <location>
        <begin position="141"/>
        <end position="265"/>
    </location>
</feature>
<dbReference type="InParanoid" id="A0A0C3HMF0"/>
<feature type="compositionally biased region" description="Polar residues" evidence="13">
    <location>
        <begin position="357"/>
        <end position="381"/>
    </location>
</feature>
<dbReference type="OrthoDB" id="10261556at2759"/>
<feature type="region of interest" description="Disordered" evidence="13">
    <location>
        <begin position="276"/>
        <end position="295"/>
    </location>
</feature>
<keyword evidence="8" id="KW-0238">DNA-binding</keyword>
<dbReference type="Gene3D" id="3.40.50.300">
    <property type="entry name" value="P-loop containing nucleotide triphosphate hydrolases"/>
    <property type="match status" value="2"/>
</dbReference>
<dbReference type="Proteomes" id="UP000054321">
    <property type="component" value="Unassembled WGS sequence"/>
</dbReference>
<dbReference type="InterPro" id="IPR018982">
    <property type="entry name" value="RQC_domain"/>
</dbReference>
<evidence type="ECO:0000256" key="5">
    <source>
        <dbReference type="ARBA" id="ARBA00022801"/>
    </source>
</evidence>
<dbReference type="Pfam" id="PF00270">
    <property type="entry name" value="DEAD"/>
    <property type="match status" value="1"/>
</dbReference>
<feature type="compositionally biased region" description="Basic residues" evidence="13">
    <location>
        <begin position="1629"/>
        <end position="1638"/>
    </location>
</feature>
<evidence type="ECO:0000256" key="1">
    <source>
        <dbReference type="ARBA" id="ARBA00001947"/>
    </source>
</evidence>
<sequence>MTRHNLASHISWLLSSEVTPPVGVHTSLLNPSTTVGEIGRAGLAEDNRGQHILRSSTNPRVAQTANTAQEFACPAAPPQNPSQAHVRENTTRAGEDSMGKLASASRSIRPALISQHQLPTPVSTTSSSLTQGYATFLRANNGKFKTSRLPPSTTRAIQTPQTPRRTPRSISKLNLSNVESVDLTGDDDEDVEQVSSPSSAEMFGMSQIIWTEAASRPEPQPSSQSRPKGGRKRKSDEISTGSARQDGNHCRRAGSPRRVGRGDSVGFVDIDDMVVSHSQSQRQRTESFRDRLTRSATENTDKNVFDNIGVTETSSQVKTQHRPVADETPSLPKIISPAVTSSIGSQPKSAPTPSPRPLSTIQVTATPTKTSPEGSTQSPNRFQKPRQGRIIQDSEDEEDISQSPLKPISRNASTKQDSAPSPLQRDSPTKISIAIKSTQISTQQTPSPISAQDRKLAVLFLKSNLTIASYYMRVRNLISQNAIAAVAYADAGEVAPPELKEERIRLLTMEKSYIALESLREQHKAMVAKKVIHTSKVLELLDIGADYSVHEEQSSLLTQEILTIERETAQHLHASGAIKDGFGTGSELERILSITPAVASKHNDVPNSAFQGSSAIGNAQVIFQTQISSTGQNLASMSSQNGRGRPAQVPKSTAVSQRGSSLKFDSAISPSPLKKTAPREEAEHYSTLNGEVDWHRSSQPSMRQPNLYRDPMPAYYNLDGGEVNLEDLLQDEQEILDDARTTKVAQNFEDDYGAYDDDDDMVEFAQEVEQRHSFDSTRFGSKPRKAQPEMSASIPDPETRRQTPSNVGKTMYSHVEQETAAAKKMPWYKDVKKVLRERFKLTGFRHHQLDAINATLDGKDAFVLMPTGGGKSLCYQLPAVIQTGRTKGVTVVISPLLSLMSDQVDHLRKLNIRAATLNSDMKAADKREIMDHLRESCPEQFIELLYVTPEMINNSDTIQNVLRQLHKNKKLARVVIDEAHCVSQWGHDFRPDYVALGKVRKLFPNVPYMALTATATENVKVDVMHNLGMEGATVYSQSFNRPNLRYSVRSKKGKAKASEFLDDVVKLINSEYRNQTGIIYTLSRKNCEQLAEMLQTQYGISAHHFHANMQVEEKQRVQRQWQNGTIKVVVATIAFGMGIDKPDVRFVIHHTIPKSLEGYYQETGRAGRDGKISGCYLYYGYPDTKILKDFIYKSEGTEEQKERQRKMLQRIVQYCENRTDCRRVQVLHYFGESYSKEECGGTCDNCKSDAVFKTMDFTPQAQAALKIVHNVQSSHVTLLHCVDILRGVTNAKIRKLEHDTIQGFGAASSISRGEIERIFYRLLMENALAEHNVINRAGFATQYLNLGPNCRDFITGHRKLKLQVKVSASPAAAPKQYQPYPSTIVTSPIAEPRKRRARANRDQSDEDVDYPYGAPDDFVAPESEEEYFELLQSKGKEREATPAGLGPPVTTDERMEALPELHRVFVYQFVEEAKKEVDRIKNDRNLARLFFTESNLREMAISWTVNIADMRQISGINIDAVNKWGKYIIPIIARYSKNYDDAMNGREDRDIDENHQNVIDLCSDDDEEEYGLDDSEEEAIFQAEQQGSKYFQTGQASSSSHSHRAPRRTQSRGSSAGPRQNTRGNSFQYRHRSRKGAARKSGGSTSGQSTFGVTKRKPPAGAKNTGGSTASKSSGLFKQFGNHENSNGRSGSRTGGGIGMMPT</sequence>
<organism evidence="17 18">
    <name type="scientific">Oidiodendron maius (strain Zn)</name>
    <dbReference type="NCBI Taxonomy" id="913774"/>
    <lineage>
        <taxon>Eukaryota</taxon>
        <taxon>Fungi</taxon>
        <taxon>Dikarya</taxon>
        <taxon>Ascomycota</taxon>
        <taxon>Pezizomycotina</taxon>
        <taxon>Leotiomycetes</taxon>
        <taxon>Leotiomycetes incertae sedis</taxon>
        <taxon>Myxotrichaceae</taxon>
        <taxon>Oidiodendron</taxon>
    </lineage>
</organism>
<evidence type="ECO:0000313" key="18">
    <source>
        <dbReference type="Proteomes" id="UP000054321"/>
    </source>
</evidence>
<feature type="compositionally biased region" description="Polar residues" evidence="13">
    <location>
        <begin position="1665"/>
        <end position="1676"/>
    </location>
</feature>
<keyword evidence="7" id="KW-0067">ATP-binding</keyword>
<evidence type="ECO:0000256" key="9">
    <source>
        <dbReference type="ARBA" id="ARBA00023235"/>
    </source>
</evidence>
<dbReference type="InterPro" id="IPR002121">
    <property type="entry name" value="HRDC_dom"/>
</dbReference>
<keyword evidence="18" id="KW-1185">Reference proteome</keyword>
<accession>A0A0C3HMF0</accession>
<dbReference type="GO" id="GO:0005524">
    <property type="term" value="F:ATP binding"/>
    <property type="evidence" value="ECO:0007669"/>
    <property type="project" value="UniProtKB-KW"/>
</dbReference>
<gene>
    <name evidence="17" type="ORF">OIDMADRAFT_194506</name>
</gene>
<evidence type="ECO:0000256" key="4">
    <source>
        <dbReference type="ARBA" id="ARBA00022741"/>
    </source>
</evidence>
<dbReference type="PANTHER" id="PTHR13710">
    <property type="entry name" value="DNA HELICASE RECQ FAMILY MEMBER"/>
    <property type="match status" value="1"/>
</dbReference>
<feature type="compositionally biased region" description="Low complexity" evidence="13">
    <location>
        <begin position="1641"/>
        <end position="1653"/>
    </location>
</feature>
<dbReference type="EMBL" id="KN832873">
    <property type="protein sequence ID" value="KIN04190.1"/>
    <property type="molecule type" value="Genomic_DNA"/>
</dbReference>
<dbReference type="Pfam" id="PF00271">
    <property type="entry name" value="Helicase_C"/>
    <property type="match status" value="1"/>
</dbReference>
<dbReference type="PROSITE" id="PS51194">
    <property type="entry name" value="HELICASE_CTER"/>
    <property type="match status" value="1"/>
</dbReference>
<dbReference type="SUPFAM" id="SSF46785">
    <property type="entry name" value="Winged helix' DNA-binding domain"/>
    <property type="match status" value="1"/>
</dbReference>
<evidence type="ECO:0000256" key="12">
    <source>
        <dbReference type="ARBA" id="ARBA00034808"/>
    </source>
</evidence>
<protein>
    <recommendedName>
        <fullName evidence="12">DNA 3'-5' helicase</fullName>
        <ecNumber evidence="12">5.6.2.4</ecNumber>
    </recommendedName>
</protein>
<feature type="domain" description="HRDC" evidence="14">
    <location>
        <begin position="1460"/>
        <end position="1542"/>
    </location>
</feature>
<keyword evidence="4" id="KW-0547">Nucleotide-binding</keyword>
<keyword evidence="5" id="KW-0378">Hydrolase</keyword>
<dbReference type="InterPro" id="IPR014001">
    <property type="entry name" value="Helicase_ATP-bd"/>
</dbReference>
<dbReference type="NCBIfam" id="TIGR00614">
    <property type="entry name" value="recQ_fam"/>
    <property type="match status" value="1"/>
</dbReference>
<feature type="domain" description="Helicase C-terminal" evidence="16">
    <location>
        <begin position="1060"/>
        <end position="1208"/>
    </location>
</feature>
<evidence type="ECO:0000256" key="6">
    <source>
        <dbReference type="ARBA" id="ARBA00022806"/>
    </source>
</evidence>
<dbReference type="GO" id="GO:0005737">
    <property type="term" value="C:cytoplasm"/>
    <property type="evidence" value="ECO:0007669"/>
    <property type="project" value="TreeGrafter"/>
</dbReference>
<dbReference type="GO" id="GO:0009378">
    <property type="term" value="F:four-way junction helicase activity"/>
    <property type="evidence" value="ECO:0007669"/>
    <property type="project" value="TreeGrafter"/>
</dbReference>
<feature type="region of interest" description="Disordered" evidence="13">
    <location>
        <begin position="1372"/>
        <end position="1412"/>
    </location>
</feature>
<evidence type="ECO:0000256" key="8">
    <source>
        <dbReference type="ARBA" id="ARBA00023125"/>
    </source>
</evidence>